<feature type="transmembrane region" description="Helical" evidence="1">
    <location>
        <begin position="341"/>
        <end position="372"/>
    </location>
</feature>
<keyword evidence="3" id="KW-1185">Reference proteome</keyword>
<feature type="transmembrane region" description="Helical" evidence="1">
    <location>
        <begin position="153"/>
        <end position="176"/>
    </location>
</feature>
<keyword evidence="1" id="KW-0812">Transmembrane</keyword>
<evidence type="ECO:0000313" key="2">
    <source>
        <dbReference type="EMBL" id="KDR24777.1"/>
    </source>
</evidence>
<accession>A0A656QAD2</accession>
<keyword evidence="1" id="KW-1133">Transmembrane helix</keyword>
<name>A0A656QAD2_9BURK</name>
<dbReference type="EMBL" id="JFHD01000068">
    <property type="protein sequence ID" value="KDR24777.1"/>
    <property type="molecule type" value="Genomic_DNA"/>
</dbReference>
<gene>
    <name evidence="2" type="ORF">BG60_34105</name>
</gene>
<evidence type="ECO:0000256" key="1">
    <source>
        <dbReference type="SAM" id="Phobius"/>
    </source>
</evidence>
<sequence>MLILAGTTFAVTWVWGLYVTSQMAAFDGDLGGLWTLGRVLQRTFYFSLFFCIALAGVMVIARPKFIVLYLRKFRRNTEIIDPSYQGGLGRRFRILTLYDGEFRETELPSMERWLAYIIPISAVVVALIIMSLATSSGWPRWLEVDDTPLGPMWQAAALCTSYFTWFLSVILILFLFHRHRLRRNKRITISSAASISTLAATVASMTMWWQRPTFLGLQSTIVQVDSTIWRETVGLLLSYCNVIVVDVTELTDALSWELSQLETTQTPFVLILESEGVSSDTASSASTNNAIRDTYVSRFGAVRYSRASKRSLEEFRQELRSALTSLQPKKIYSNINSERKLLGIVLLGLQCLMYLFSAALLALPVAIASYALQYSILAPQ</sequence>
<comment type="caution">
    <text evidence="2">The sequence shown here is derived from an EMBL/GenBank/DDBJ whole genome shotgun (WGS) entry which is preliminary data.</text>
</comment>
<dbReference type="Proteomes" id="UP000027451">
    <property type="component" value="Unassembled WGS sequence"/>
</dbReference>
<dbReference type="AlphaFoldDB" id="A0A656QAD2"/>
<keyword evidence="1" id="KW-0472">Membrane</keyword>
<proteinExistence type="predicted"/>
<feature type="transmembrane region" description="Helical" evidence="1">
    <location>
        <begin position="113"/>
        <end position="133"/>
    </location>
</feature>
<reference evidence="2 3" key="1">
    <citation type="submission" date="2014-03" db="EMBL/GenBank/DDBJ databases">
        <title>Draft Genome Sequences of Four Burkholderia Strains.</title>
        <authorList>
            <person name="Liu X.Y."/>
            <person name="Li C.X."/>
            <person name="Xu J.H."/>
        </authorList>
    </citation>
    <scope>NUCLEOTIDE SEQUENCE [LARGE SCALE GENOMIC DNA]</scope>
    <source>
        <strain evidence="2 3">OP-1</strain>
    </source>
</reference>
<feature type="transmembrane region" description="Helical" evidence="1">
    <location>
        <begin position="45"/>
        <end position="70"/>
    </location>
</feature>
<organism evidence="2 3">
    <name type="scientific">Caballeronia zhejiangensis</name>
    <dbReference type="NCBI Taxonomy" id="871203"/>
    <lineage>
        <taxon>Bacteria</taxon>
        <taxon>Pseudomonadati</taxon>
        <taxon>Pseudomonadota</taxon>
        <taxon>Betaproteobacteria</taxon>
        <taxon>Burkholderiales</taxon>
        <taxon>Burkholderiaceae</taxon>
        <taxon>Caballeronia</taxon>
    </lineage>
</organism>
<protein>
    <submittedName>
        <fullName evidence="2">Uncharacterized protein</fullName>
    </submittedName>
</protein>
<evidence type="ECO:0000313" key="3">
    <source>
        <dbReference type="Proteomes" id="UP000027451"/>
    </source>
</evidence>